<dbReference type="AlphaFoldDB" id="H6SQJ0"/>
<dbReference type="KEGG" id="rpm:RSPPHO_03083"/>
<dbReference type="STRING" id="1150469.RSPPHO_03083"/>
<evidence type="ECO:0000313" key="1">
    <source>
        <dbReference type="EMBL" id="CCG09709.1"/>
    </source>
</evidence>
<gene>
    <name evidence="1" type="ORF">RSPPHO_03083</name>
</gene>
<sequence>MVESPSLAFRCGPRLLHFPPQATLSPCEVVGVHAGRAQTLTQLLQLAGVLLARRGQPVQVDLGSLVVPAHGGCATAGRCHCAA</sequence>
<dbReference type="Proteomes" id="UP000033220">
    <property type="component" value="Chromosome DSM 122"/>
</dbReference>
<evidence type="ECO:0000313" key="2">
    <source>
        <dbReference type="Proteomes" id="UP000033220"/>
    </source>
</evidence>
<protein>
    <submittedName>
        <fullName evidence="1">Uncharacterized protein</fullName>
    </submittedName>
</protein>
<organism evidence="1 2">
    <name type="scientific">Pararhodospirillum photometricum DSM 122</name>
    <dbReference type="NCBI Taxonomy" id="1150469"/>
    <lineage>
        <taxon>Bacteria</taxon>
        <taxon>Pseudomonadati</taxon>
        <taxon>Pseudomonadota</taxon>
        <taxon>Alphaproteobacteria</taxon>
        <taxon>Rhodospirillales</taxon>
        <taxon>Rhodospirillaceae</taxon>
        <taxon>Pararhodospirillum</taxon>
    </lineage>
</organism>
<reference evidence="1 2" key="1">
    <citation type="submission" date="2012-02" db="EMBL/GenBank/DDBJ databases">
        <title>Shotgun genome sequence of Phaeospirillum photometricum DSM 122.</title>
        <authorList>
            <person name="Duquesne K."/>
            <person name="Sturgis J."/>
        </authorList>
    </citation>
    <scope>NUCLEOTIDE SEQUENCE [LARGE SCALE GENOMIC DNA]</scope>
    <source>
        <strain evidence="2">DSM122</strain>
    </source>
</reference>
<keyword evidence="2" id="KW-1185">Reference proteome</keyword>
<dbReference type="EMBL" id="HE663493">
    <property type="protein sequence ID" value="CCG09709.1"/>
    <property type="molecule type" value="Genomic_DNA"/>
</dbReference>
<accession>H6SQJ0</accession>
<name>H6SQJ0_PARPM</name>
<dbReference type="HOGENOM" id="CLU_2540394_0_0_5"/>
<proteinExistence type="predicted"/>